<dbReference type="InterPro" id="IPR006368">
    <property type="entry name" value="GDP_Man_deHydtase"/>
</dbReference>
<reference evidence="7 8" key="2">
    <citation type="journal article" date="2024" name="Int. J. Syst. Evol. Microbiol.">
        <title>Promethearchaeum syntrophicum gen. nov., sp. nov., an anaerobic, obligately syntrophic archaeon, the first isolate of the lineage 'Asgard' archaea, and proposal of the new archaeal phylum Promethearchaeota phyl. nov. and kingdom Promethearchaeati regn. nov.</title>
        <authorList>
            <person name="Imachi H."/>
            <person name="Nobu M.K."/>
            <person name="Kato S."/>
            <person name="Takaki Y."/>
            <person name="Miyazaki M."/>
            <person name="Miyata M."/>
            <person name="Ogawara M."/>
            <person name="Saito Y."/>
            <person name="Sakai S."/>
            <person name="Tahara Y.O."/>
            <person name="Takano Y."/>
            <person name="Tasumi E."/>
            <person name="Uematsu K."/>
            <person name="Yoshimura T."/>
            <person name="Itoh T."/>
            <person name="Ohkuma M."/>
            <person name="Takai K."/>
        </authorList>
    </citation>
    <scope>NUCLEOTIDE SEQUENCE [LARGE SCALE GENOMIC DNA]</scope>
    <source>
        <strain evidence="7 8">MK-D1</strain>
    </source>
</reference>
<dbReference type="CDD" id="cd05260">
    <property type="entry name" value="GDP_MD_SDR_e"/>
    <property type="match status" value="1"/>
</dbReference>
<dbReference type="KEGG" id="psyt:DSAG12_01838"/>
<dbReference type="SUPFAM" id="SSF51735">
    <property type="entry name" value="NAD(P)-binding Rossmann-fold domains"/>
    <property type="match status" value="1"/>
</dbReference>
<dbReference type="EMBL" id="CP042905">
    <property type="protein sequence ID" value="QEE16010.1"/>
    <property type="molecule type" value="Genomic_DNA"/>
</dbReference>
<dbReference type="InterPro" id="IPR016040">
    <property type="entry name" value="NAD(P)-bd_dom"/>
</dbReference>
<dbReference type="FunFam" id="3.40.50.720:FF:000924">
    <property type="entry name" value="GDP-mannose 4,6 dehydratase"/>
    <property type="match status" value="1"/>
</dbReference>
<comment type="cofactor">
    <cofactor evidence="1 5">
        <name>NADP(+)</name>
        <dbReference type="ChEBI" id="CHEBI:58349"/>
    </cofactor>
</comment>
<dbReference type="EC" id="4.2.1.47" evidence="3 5"/>
<evidence type="ECO:0000256" key="5">
    <source>
        <dbReference type="HAMAP-Rule" id="MF_00955"/>
    </source>
</evidence>
<evidence type="ECO:0000256" key="3">
    <source>
        <dbReference type="ARBA" id="ARBA00011989"/>
    </source>
</evidence>
<dbReference type="GO" id="GO:0042351">
    <property type="term" value="P:'de novo' GDP-L-fucose biosynthetic process"/>
    <property type="evidence" value="ECO:0007669"/>
    <property type="project" value="TreeGrafter"/>
</dbReference>
<dbReference type="Proteomes" id="UP000321408">
    <property type="component" value="Chromosome"/>
</dbReference>
<dbReference type="RefSeq" id="WP_147662903.1">
    <property type="nucleotide sequence ID" value="NZ_CP042905.2"/>
</dbReference>
<dbReference type="InterPro" id="IPR036291">
    <property type="entry name" value="NAD(P)-bd_dom_sf"/>
</dbReference>
<keyword evidence="5" id="KW-0521">NADP</keyword>
<reference evidence="7 8" key="1">
    <citation type="journal article" date="2020" name="Nature">
        <title>Isolation of an archaeon at the prokaryote-eukaryote interface.</title>
        <authorList>
            <person name="Imachi H."/>
            <person name="Nobu M.K."/>
            <person name="Nakahara N."/>
            <person name="Morono Y."/>
            <person name="Ogawara M."/>
            <person name="Takaki Y."/>
            <person name="Takano Y."/>
            <person name="Uematsu K."/>
            <person name="Ikuta T."/>
            <person name="Ito M."/>
            <person name="Matsui Y."/>
            <person name="Miyazaki M."/>
            <person name="Murata K."/>
            <person name="Saito Y."/>
            <person name="Sakai S."/>
            <person name="Song C."/>
            <person name="Tasumi E."/>
            <person name="Yamanaka Y."/>
            <person name="Yamaguchi T."/>
            <person name="Kamagata Y."/>
            <person name="Tamaki H."/>
            <person name="Takai K."/>
        </authorList>
    </citation>
    <scope>NUCLEOTIDE SEQUENCE [LARGE SCALE GENOMIC DNA]</scope>
    <source>
        <strain evidence="7 8">MK-D1</strain>
    </source>
</reference>
<dbReference type="OrthoDB" id="4907at2157"/>
<comment type="function">
    <text evidence="5">Catalyzes the conversion of GDP-D-mannose to GDP-4-dehydro-6-deoxy-D-mannose.</text>
</comment>
<evidence type="ECO:0000313" key="8">
    <source>
        <dbReference type="Proteomes" id="UP000321408"/>
    </source>
</evidence>
<dbReference type="Gene3D" id="3.40.50.720">
    <property type="entry name" value="NAD(P)-binding Rossmann-like Domain"/>
    <property type="match status" value="1"/>
</dbReference>
<protein>
    <recommendedName>
        <fullName evidence="3 5">GDP-mannose 4,6-dehydratase</fullName>
        <ecNumber evidence="3 5">4.2.1.47</ecNumber>
    </recommendedName>
    <alternativeName>
        <fullName evidence="5">GDP-D-mannose dehydratase</fullName>
    </alternativeName>
</protein>
<comment type="similarity">
    <text evidence="2 5">Belongs to the NAD(P)-dependent epimerase/dehydratase family. GDP-mannose 4,6-dehydratase subfamily.</text>
</comment>
<keyword evidence="4 5" id="KW-0456">Lyase</keyword>
<accession>A0A5B9DB85</accession>
<evidence type="ECO:0000256" key="4">
    <source>
        <dbReference type="ARBA" id="ARBA00023239"/>
    </source>
</evidence>
<dbReference type="Pfam" id="PF16363">
    <property type="entry name" value="GDP_Man_Dehyd"/>
    <property type="match status" value="1"/>
</dbReference>
<evidence type="ECO:0000256" key="1">
    <source>
        <dbReference type="ARBA" id="ARBA00001937"/>
    </source>
</evidence>
<evidence type="ECO:0000259" key="6">
    <source>
        <dbReference type="Pfam" id="PF16363"/>
    </source>
</evidence>
<comment type="catalytic activity">
    <reaction evidence="5">
        <text>GDP-alpha-D-mannose = GDP-4-dehydro-alpha-D-rhamnose + H2O</text>
        <dbReference type="Rhea" id="RHEA:23820"/>
        <dbReference type="ChEBI" id="CHEBI:15377"/>
        <dbReference type="ChEBI" id="CHEBI:57527"/>
        <dbReference type="ChEBI" id="CHEBI:57964"/>
        <dbReference type="EC" id="4.2.1.47"/>
    </reaction>
</comment>
<dbReference type="GO" id="GO:0008446">
    <property type="term" value="F:GDP-mannose 4,6-dehydratase activity"/>
    <property type="evidence" value="ECO:0007669"/>
    <property type="project" value="UniProtKB-UniRule"/>
</dbReference>
<organism evidence="7 8">
    <name type="scientific">Promethearchaeum syntrophicum</name>
    <dbReference type="NCBI Taxonomy" id="2594042"/>
    <lineage>
        <taxon>Archaea</taxon>
        <taxon>Promethearchaeati</taxon>
        <taxon>Promethearchaeota</taxon>
        <taxon>Promethearchaeia</taxon>
        <taxon>Promethearchaeales</taxon>
        <taxon>Promethearchaeaceae</taxon>
        <taxon>Promethearchaeum</taxon>
    </lineage>
</organism>
<evidence type="ECO:0000313" key="7">
    <source>
        <dbReference type="EMBL" id="QEE16010.1"/>
    </source>
</evidence>
<dbReference type="Gene3D" id="3.90.25.10">
    <property type="entry name" value="UDP-galactose 4-epimerase, domain 1"/>
    <property type="match status" value="1"/>
</dbReference>
<name>A0A5B9DB85_9ARCH</name>
<dbReference type="NCBIfam" id="TIGR01472">
    <property type="entry name" value="gmd"/>
    <property type="match status" value="1"/>
</dbReference>
<dbReference type="GO" id="GO:0070401">
    <property type="term" value="F:NADP+ binding"/>
    <property type="evidence" value="ECO:0007669"/>
    <property type="project" value="UniProtKB-UniRule"/>
</dbReference>
<dbReference type="PANTHER" id="PTHR43715:SF1">
    <property type="entry name" value="GDP-MANNOSE 4,6 DEHYDRATASE"/>
    <property type="match status" value="1"/>
</dbReference>
<keyword evidence="8" id="KW-1185">Reference proteome</keyword>
<gene>
    <name evidence="5 7" type="primary">gmd</name>
    <name evidence="7" type="ORF">DSAG12_01838</name>
</gene>
<comment type="caution">
    <text evidence="5">Lacks conserved residue(s) required for the propagation of feature annotation.</text>
</comment>
<dbReference type="HAMAP" id="MF_00955">
    <property type="entry name" value="GDP_Man_dehydratase"/>
    <property type="match status" value="1"/>
</dbReference>
<dbReference type="GeneID" id="41329831"/>
<dbReference type="PANTHER" id="PTHR43715">
    <property type="entry name" value="GDP-MANNOSE 4,6-DEHYDRATASE"/>
    <property type="match status" value="1"/>
</dbReference>
<evidence type="ECO:0000256" key="2">
    <source>
        <dbReference type="ARBA" id="ARBA00009263"/>
    </source>
</evidence>
<feature type="domain" description="NAD(P)-binding" evidence="6">
    <location>
        <begin position="6"/>
        <end position="341"/>
    </location>
</feature>
<dbReference type="AlphaFoldDB" id="A0A5B9DB85"/>
<sequence>MTKIALITGITGQDGSYLAEFLLQKEYEVHGIIRRSSSFNTGRIEHLYIKKAIRNMKLKRKIELHYGDMTDSTNLIRLIREIKPDEIYNLAAQSHVKVSFEVPEYTADTDGIGVLRLIEAVRFLGYEKKTKIYQASTSELFGKVQEVPQRETTPFYPRSPYAVAKLYAYWIVKNYREAYNMFAVNGILFNHESERRGETFVTRKITLAASRIAQGKQEKLYLGNMDARRDWGHAKDYVECMWLMLQHKKPEDFIIATGEMHTVREFCTLAFKEAGIELRWEGVGIEEKGIDKNTEKLLVEVDPKYFRPTEVDQLQGDPSKAKKVLGWNPMATSFELLVKLMVKSDMELVMKENKY</sequence>
<proteinExistence type="inferred from homology"/>